<keyword evidence="1" id="KW-0472">Membrane</keyword>
<keyword evidence="1" id="KW-1133">Transmembrane helix</keyword>
<reference evidence="2 3" key="1">
    <citation type="journal article" date="2020" name="Nature">
        <title>Six reference-quality genomes reveal evolution of bat adaptations.</title>
        <authorList>
            <person name="Jebb D."/>
            <person name="Huang Z."/>
            <person name="Pippel M."/>
            <person name="Hughes G.M."/>
            <person name="Lavrichenko K."/>
            <person name="Devanna P."/>
            <person name="Winkler S."/>
            <person name="Jermiin L.S."/>
            <person name="Skirmuntt E.C."/>
            <person name="Katzourakis A."/>
            <person name="Burkitt-Gray L."/>
            <person name="Ray D.A."/>
            <person name="Sullivan K.A.M."/>
            <person name="Roscito J.G."/>
            <person name="Kirilenko B.M."/>
            <person name="Davalos L.M."/>
            <person name="Corthals A.P."/>
            <person name="Power M.L."/>
            <person name="Jones G."/>
            <person name="Ransome R.D."/>
            <person name="Dechmann D.K.N."/>
            <person name="Locatelli A.G."/>
            <person name="Puechmaille S.J."/>
            <person name="Fedrigo O."/>
            <person name="Jarvis E.D."/>
            <person name="Hiller M."/>
            <person name="Vernes S.C."/>
            <person name="Myers E.W."/>
            <person name="Teeling E.C."/>
        </authorList>
    </citation>
    <scope>NUCLEOTIDE SEQUENCE [LARGE SCALE GENOMIC DNA]</scope>
    <source>
        <strain evidence="2">MMolMol1</strain>
        <tissue evidence="2">Muscle</tissue>
    </source>
</reference>
<evidence type="ECO:0008006" key="4">
    <source>
        <dbReference type="Google" id="ProtNLM"/>
    </source>
</evidence>
<comment type="caution">
    <text evidence="2">The sequence shown here is derived from an EMBL/GenBank/DDBJ whole genome shotgun (WGS) entry which is preliminary data.</text>
</comment>
<evidence type="ECO:0000313" key="2">
    <source>
        <dbReference type="EMBL" id="KAF6477975.1"/>
    </source>
</evidence>
<dbReference type="InterPro" id="IPR018154">
    <property type="entry name" value="TLV/ENV_coat_polyprotein"/>
</dbReference>
<accession>A0A7J8I1B8</accession>
<name>A0A7J8I1B8_MOLMO</name>
<dbReference type="InParanoid" id="A0A7J8I1B8"/>
<organism evidence="2 3">
    <name type="scientific">Molossus molossus</name>
    <name type="common">Pallas' mastiff bat</name>
    <name type="synonym">Vespertilio molossus</name>
    <dbReference type="NCBI Taxonomy" id="27622"/>
    <lineage>
        <taxon>Eukaryota</taxon>
        <taxon>Metazoa</taxon>
        <taxon>Chordata</taxon>
        <taxon>Craniata</taxon>
        <taxon>Vertebrata</taxon>
        <taxon>Euteleostomi</taxon>
        <taxon>Mammalia</taxon>
        <taxon>Eutheria</taxon>
        <taxon>Laurasiatheria</taxon>
        <taxon>Chiroptera</taxon>
        <taxon>Yangochiroptera</taxon>
        <taxon>Molossidae</taxon>
        <taxon>Molossus</taxon>
    </lineage>
</organism>
<keyword evidence="3" id="KW-1185">Reference proteome</keyword>
<dbReference type="AlphaFoldDB" id="A0A7J8I1B8"/>
<evidence type="ECO:0000256" key="1">
    <source>
        <dbReference type="SAM" id="Phobius"/>
    </source>
</evidence>
<protein>
    <recommendedName>
        <fullName evidence="4">ENV1 protein</fullName>
    </recommendedName>
</protein>
<evidence type="ECO:0000313" key="3">
    <source>
        <dbReference type="Proteomes" id="UP000550707"/>
    </source>
</evidence>
<gene>
    <name evidence="2" type="ORF">HJG59_010867</name>
</gene>
<proteinExistence type="predicted"/>
<keyword evidence="1" id="KW-0812">Transmembrane</keyword>
<feature type="transmembrane region" description="Helical" evidence="1">
    <location>
        <begin position="69"/>
        <end position="91"/>
    </location>
</feature>
<dbReference type="EMBL" id="JACASF010000005">
    <property type="protein sequence ID" value="KAF6477975.1"/>
    <property type="molecule type" value="Genomic_DNA"/>
</dbReference>
<dbReference type="Pfam" id="PF00429">
    <property type="entry name" value="TLV_coat"/>
    <property type="match status" value="1"/>
</dbReference>
<dbReference type="Proteomes" id="UP000550707">
    <property type="component" value="Unassembled WGS sequence"/>
</dbReference>
<sequence>MDWKAEILLQGYYCIFACLWKEVLGLLQTLTSSGGPYLAPHATALQERCCLKELFYNPLWSGLNGVLPYLLPLLGPLLGLLLIVSLGPFLFNKVMAFIKQQIDAIKMQSIQVHYPRLEMADREAHSSCESVSYDYARDGK</sequence>